<dbReference type="SUPFAM" id="SSF55073">
    <property type="entry name" value="Nucleotide cyclase"/>
    <property type="match status" value="1"/>
</dbReference>
<accession>A0A0J1GWQ8</accession>
<dbReference type="PANTHER" id="PTHR45138:SF9">
    <property type="entry name" value="DIGUANYLATE CYCLASE DGCM-RELATED"/>
    <property type="match status" value="1"/>
</dbReference>
<organism evidence="6 7">
    <name type="scientific">Photobacterium aquae</name>
    <dbReference type="NCBI Taxonomy" id="1195763"/>
    <lineage>
        <taxon>Bacteria</taxon>
        <taxon>Pseudomonadati</taxon>
        <taxon>Pseudomonadota</taxon>
        <taxon>Gammaproteobacteria</taxon>
        <taxon>Vibrionales</taxon>
        <taxon>Vibrionaceae</taxon>
        <taxon>Photobacterium</taxon>
    </lineage>
</organism>
<feature type="transmembrane region" description="Helical" evidence="4">
    <location>
        <begin position="266"/>
        <end position="289"/>
    </location>
</feature>
<dbReference type="EMBL" id="LDOT01000023">
    <property type="protein sequence ID" value="KLV04125.1"/>
    <property type="molecule type" value="Genomic_DNA"/>
</dbReference>
<evidence type="ECO:0000256" key="2">
    <source>
        <dbReference type="ARBA" id="ARBA00034247"/>
    </source>
</evidence>
<sequence length="650" mass="74432">MMSLRNILTLIVVLGSLLPAYWMGISMIEKHQHDLLVEKELKLANSTKGIRDTVEKELLFNANLTQWYSKDRLMVQGMHNVLYSSVVRPKIEDFDELSSSISAAYIIDRDWQPMYEINGSMYHLEKSKLLATVRGAQDLYEKGLTFHTSYNDENLVLDGGPSGIVFVSPLLPYTLVPEAYYEPQGYIMVLVSYEDLAKLSRPFLYQQESVSFQYGKLNKLGYNANRFVTYLTLNKEGFASPVELTIIHRISDVERNKELAQSKEQMIRIIIVALCVTLILAILVTRWLIQPIKEIEKVVRSFRRQIRPEINPHKYQFSEFKQLVSLIDSLWQRVTKQMDQLEIRNTALREANQQVQDTNLQLADFNQRLENTVAEQTAELRASLAREEQYQSRLMTLIHFSAAHTGVSYHDIPNVINSGLETLFPNYGIRFGFAKPDSQTVITLTSSEGNELGYFDCDVLALSCDDTILFELLKKLLHAWLELEDFARRDKLSTCLNRTAFDSDFEHAKAEMQNKSSDFLAVLIVDINGLKTLNDNYGHDRGDTLIVKSAQLIRSALSDRQYLYRIGGDEFAIVARECNQAQLRQLMADLARVQNGQWIDLNDDEQYPLTFSVGGASSETESLSQLISMADSDMYRNKRKYYDISDAAIL</sequence>
<dbReference type="InterPro" id="IPR000160">
    <property type="entry name" value="GGDEF_dom"/>
</dbReference>
<dbReference type="EC" id="2.7.7.65" evidence="1"/>
<evidence type="ECO:0000313" key="7">
    <source>
        <dbReference type="Proteomes" id="UP000036097"/>
    </source>
</evidence>
<dbReference type="PROSITE" id="PS50887">
    <property type="entry name" value="GGDEF"/>
    <property type="match status" value="1"/>
</dbReference>
<dbReference type="InterPro" id="IPR043128">
    <property type="entry name" value="Rev_trsase/Diguanyl_cyclase"/>
</dbReference>
<dbReference type="OrthoDB" id="5706546at2"/>
<dbReference type="CDD" id="cd01949">
    <property type="entry name" value="GGDEF"/>
    <property type="match status" value="1"/>
</dbReference>
<keyword evidence="7" id="KW-1185">Reference proteome</keyword>
<dbReference type="NCBIfam" id="TIGR00254">
    <property type="entry name" value="GGDEF"/>
    <property type="match status" value="1"/>
</dbReference>
<keyword evidence="4" id="KW-1133">Transmembrane helix</keyword>
<feature type="transmembrane region" description="Helical" evidence="4">
    <location>
        <begin position="6"/>
        <end position="25"/>
    </location>
</feature>
<dbReference type="Gene3D" id="3.30.70.270">
    <property type="match status" value="1"/>
</dbReference>
<dbReference type="PANTHER" id="PTHR45138">
    <property type="entry name" value="REGULATORY COMPONENTS OF SENSORY TRANSDUCTION SYSTEM"/>
    <property type="match status" value="1"/>
</dbReference>
<dbReference type="AlphaFoldDB" id="A0A0J1GWQ8"/>
<dbReference type="SMART" id="SM00267">
    <property type="entry name" value="GGDEF"/>
    <property type="match status" value="1"/>
</dbReference>
<evidence type="ECO:0000256" key="3">
    <source>
        <dbReference type="SAM" id="Coils"/>
    </source>
</evidence>
<dbReference type="STRING" id="1195763.ABT56_16080"/>
<dbReference type="InterPro" id="IPR029787">
    <property type="entry name" value="Nucleotide_cyclase"/>
</dbReference>
<proteinExistence type="predicted"/>
<dbReference type="GO" id="GO:0052621">
    <property type="term" value="F:diguanylate cyclase activity"/>
    <property type="evidence" value="ECO:0007669"/>
    <property type="project" value="UniProtKB-EC"/>
</dbReference>
<evidence type="ECO:0000256" key="1">
    <source>
        <dbReference type="ARBA" id="ARBA00012528"/>
    </source>
</evidence>
<keyword evidence="4" id="KW-0472">Membrane</keyword>
<dbReference type="Gene3D" id="6.10.340.10">
    <property type="match status" value="1"/>
</dbReference>
<name>A0A0J1GWQ8_9GAMM</name>
<gene>
    <name evidence="6" type="ORF">ABT56_16080</name>
</gene>
<comment type="catalytic activity">
    <reaction evidence="2">
        <text>2 GTP = 3',3'-c-di-GMP + 2 diphosphate</text>
        <dbReference type="Rhea" id="RHEA:24898"/>
        <dbReference type="ChEBI" id="CHEBI:33019"/>
        <dbReference type="ChEBI" id="CHEBI:37565"/>
        <dbReference type="ChEBI" id="CHEBI:58805"/>
        <dbReference type="EC" id="2.7.7.65"/>
    </reaction>
</comment>
<protein>
    <recommendedName>
        <fullName evidence="1">diguanylate cyclase</fullName>
        <ecNumber evidence="1">2.7.7.65</ecNumber>
    </recommendedName>
</protein>
<comment type="caution">
    <text evidence="6">The sequence shown here is derived from an EMBL/GenBank/DDBJ whole genome shotgun (WGS) entry which is preliminary data.</text>
</comment>
<keyword evidence="3" id="KW-0175">Coiled coil</keyword>
<feature type="coiled-coil region" evidence="3">
    <location>
        <begin position="338"/>
        <end position="386"/>
    </location>
</feature>
<dbReference type="PATRIC" id="fig|1195763.3.peg.3425"/>
<dbReference type="Proteomes" id="UP000036097">
    <property type="component" value="Unassembled WGS sequence"/>
</dbReference>
<feature type="domain" description="GGDEF" evidence="5">
    <location>
        <begin position="518"/>
        <end position="650"/>
    </location>
</feature>
<dbReference type="InterPro" id="IPR050469">
    <property type="entry name" value="Diguanylate_Cyclase"/>
</dbReference>
<reference evidence="6 7" key="1">
    <citation type="submission" date="2015-05" db="EMBL/GenBank/DDBJ databases">
        <title>Photobacterium galathea sp. nov.</title>
        <authorList>
            <person name="Machado H."/>
            <person name="Gram L."/>
        </authorList>
    </citation>
    <scope>NUCLEOTIDE SEQUENCE [LARGE SCALE GENOMIC DNA]</scope>
    <source>
        <strain evidence="6 7">CGMCC 1.12159</strain>
    </source>
</reference>
<evidence type="ECO:0000313" key="6">
    <source>
        <dbReference type="EMBL" id="KLV04125.1"/>
    </source>
</evidence>
<evidence type="ECO:0000256" key="4">
    <source>
        <dbReference type="SAM" id="Phobius"/>
    </source>
</evidence>
<dbReference type="Pfam" id="PF00990">
    <property type="entry name" value="GGDEF"/>
    <property type="match status" value="1"/>
</dbReference>
<evidence type="ECO:0000259" key="5">
    <source>
        <dbReference type="PROSITE" id="PS50887"/>
    </source>
</evidence>
<keyword evidence="4" id="KW-0812">Transmembrane</keyword>